<dbReference type="Proteomes" id="UP000317093">
    <property type="component" value="Chromosome"/>
</dbReference>
<dbReference type="EC" id="2.1.1.222" evidence="1"/>
<dbReference type="Pfam" id="PF13489">
    <property type="entry name" value="Methyltransf_23"/>
    <property type="match status" value="1"/>
</dbReference>
<name>A0A518B3Q1_9BACT</name>
<dbReference type="RefSeq" id="WP_145258176.1">
    <property type="nucleotide sequence ID" value="NZ_CP036279.1"/>
</dbReference>
<dbReference type="SUPFAM" id="SSF53335">
    <property type="entry name" value="S-adenosyl-L-methionine-dependent methyltransferases"/>
    <property type="match status" value="1"/>
</dbReference>
<dbReference type="GO" id="GO:0032259">
    <property type="term" value="P:methylation"/>
    <property type="evidence" value="ECO:0007669"/>
    <property type="project" value="UniProtKB-KW"/>
</dbReference>
<keyword evidence="1" id="KW-0830">Ubiquinone</keyword>
<dbReference type="GO" id="GO:0102208">
    <property type="term" value="F:2-polyprenyl-6-hydroxyphenol methylase activity"/>
    <property type="evidence" value="ECO:0007669"/>
    <property type="project" value="UniProtKB-EC"/>
</dbReference>
<keyword evidence="2" id="KW-1185">Reference proteome</keyword>
<dbReference type="OrthoDB" id="2577067at2"/>
<protein>
    <submittedName>
        <fullName evidence="1">Ubiquinone biosynthesis O-methyltransferase</fullName>
        <ecNumber evidence="1">2.1.1.222</ecNumber>
    </submittedName>
</protein>
<accession>A0A518B3Q1</accession>
<organism evidence="1 2">
    <name type="scientific">Kolteria novifilia</name>
    <dbReference type="NCBI Taxonomy" id="2527975"/>
    <lineage>
        <taxon>Bacteria</taxon>
        <taxon>Pseudomonadati</taxon>
        <taxon>Planctomycetota</taxon>
        <taxon>Planctomycetia</taxon>
        <taxon>Kolteriales</taxon>
        <taxon>Kolteriaceae</taxon>
        <taxon>Kolteria</taxon>
    </lineage>
</organism>
<dbReference type="CDD" id="cd02440">
    <property type="entry name" value="AdoMet_MTases"/>
    <property type="match status" value="1"/>
</dbReference>
<evidence type="ECO:0000313" key="2">
    <source>
        <dbReference type="Proteomes" id="UP000317093"/>
    </source>
</evidence>
<dbReference type="AlphaFoldDB" id="A0A518B3Q1"/>
<dbReference type="EMBL" id="CP036279">
    <property type="protein sequence ID" value="QDU61607.1"/>
    <property type="molecule type" value="Genomic_DNA"/>
</dbReference>
<dbReference type="InterPro" id="IPR029063">
    <property type="entry name" value="SAM-dependent_MTases_sf"/>
</dbReference>
<reference evidence="1 2" key="1">
    <citation type="submission" date="2019-02" db="EMBL/GenBank/DDBJ databases">
        <title>Deep-cultivation of Planctomycetes and their phenomic and genomic characterization uncovers novel biology.</title>
        <authorList>
            <person name="Wiegand S."/>
            <person name="Jogler M."/>
            <person name="Boedeker C."/>
            <person name="Pinto D."/>
            <person name="Vollmers J."/>
            <person name="Rivas-Marin E."/>
            <person name="Kohn T."/>
            <person name="Peeters S.H."/>
            <person name="Heuer A."/>
            <person name="Rast P."/>
            <person name="Oberbeckmann S."/>
            <person name="Bunk B."/>
            <person name="Jeske O."/>
            <person name="Meyerdierks A."/>
            <person name="Storesund J.E."/>
            <person name="Kallscheuer N."/>
            <person name="Luecker S."/>
            <person name="Lage O.M."/>
            <person name="Pohl T."/>
            <person name="Merkel B.J."/>
            <person name="Hornburger P."/>
            <person name="Mueller R.-W."/>
            <person name="Bruemmer F."/>
            <person name="Labrenz M."/>
            <person name="Spormann A.M."/>
            <person name="Op den Camp H."/>
            <person name="Overmann J."/>
            <person name="Amann R."/>
            <person name="Jetten M.S.M."/>
            <person name="Mascher T."/>
            <person name="Medema M.H."/>
            <person name="Devos D.P."/>
            <person name="Kaster A.-K."/>
            <person name="Ovreas L."/>
            <person name="Rohde M."/>
            <person name="Galperin M.Y."/>
            <person name="Jogler C."/>
        </authorList>
    </citation>
    <scope>NUCLEOTIDE SEQUENCE [LARGE SCALE GENOMIC DNA]</scope>
    <source>
        <strain evidence="1 2">Pan216</strain>
    </source>
</reference>
<dbReference type="KEGG" id="knv:Pan216_24680"/>
<sequence>MNRRLRSLASSHAETPDDLRETIASRCPACFSRESQLVERFLGPEEIPWRIAACLECGQMFTNPRPRPDDWELDYPENYPPHQTATKRTRWSTRLRRTLERWVLRPGRDVEMGFLGPARHWPGLVTRRRLRPLIDPRFVPVHGEGRLLDIGCGNGHYLARMRQLGWDATGIDRSPRAIEKAHEAGETATFVTDFPGADVPAGPFDLITSWEVLEHLDRPRLALREARGLLAVDGRIMMSVPNQDGWAAKHFGPAWAGLDLPRHLSHFTAGSLVKMFELEGLRVRKVLTAPHPGWIRRSARRARELGLGWSRTIFASKHLSQLAAKRADAAKSGESLFVIASRG</sequence>
<proteinExistence type="predicted"/>
<dbReference type="Gene3D" id="3.40.50.150">
    <property type="entry name" value="Vaccinia Virus protein VP39"/>
    <property type="match status" value="1"/>
</dbReference>
<keyword evidence="1" id="KW-0808">Transferase</keyword>
<dbReference type="PANTHER" id="PTHR43861">
    <property type="entry name" value="TRANS-ACONITATE 2-METHYLTRANSFERASE-RELATED"/>
    <property type="match status" value="1"/>
</dbReference>
<gene>
    <name evidence="1" type="primary">ubiG_4</name>
    <name evidence="1" type="ORF">Pan216_24680</name>
</gene>
<evidence type="ECO:0000313" key="1">
    <source>
        <dbReference type="EMBL" id="QDU61607.1"/>
    </source>
</evidence>
<keyword evidence="1" id="KW-0489">Methyltransferase</keyword>